<sequence>MLPIEKSKTRRLRLRLLLRLCLALCSLWLSEAFYVDSRRGTTATTSILIPAAITDCWWTFQIATIPLILGALIRYTL</sequence>
<feature type="chain" id="PRO_5042081194" evidence="2">
    <location>
        <begin position="33"/>
        <end position="77"/>
    </location>
</feature>
<protein>
    <submittedName>
        <fullName evidence="3">Uncharacterized protein</fullName>
    </submittedName>
</protein>
<feature type="signal peptide" evidence="2">
    <location>
        <begin position="1"/>
        <end position="32"/>
    </location>
</feature>
<evidence type="ECO:0000313" key="3">
    <source>
        <dbReference type="EMBL" id="KAI5328931.1"/>
    </source>
</evidence>
<accession>A0AAD4VQH8</accession>
<name>A0AAD4VQH8_PRUDU</name>
<keyword evidence="1" id="KW-0812">Transmembrane</keyword>
<reference evidence="3 4" key="1">
    <citation type="journal article" date="2022" name="G3 (Bethesda)">
        <title>Whole-genome sequence and methylome profiling of the almond [Prunus dulcis (Mill.) D.A. Webb] cultivar 'Nonpareil'.</title>
        <authorList>
            <person name="D'Amico-Willman K.M."/>
            <person name="Ouma W.Z."/>
            <person name="Meulia T."/>
            <person name="Sideli G.M."/>
            <person name="Gradziel T.M."/>
            <person name="Fresnedo-Ramirez J."/>
        </authorList>
    </citation>
    <scope>NUCLEOTIDE SEQUENCE [LARGE SCALE GENOMIC DNA]</scope>
    <source>
        <strain evidence="3">Clone GOH B32 T37-40</strain>
    </source>
</reference>
<evidence type="ECO:0000256" key="2">
    <source>
        <dbReference type="SAM" id="SignalP"/>
    </source>
</evidence>
<keyword evidence="1" id="KW-0472">Membrane</keyword>
<evidence type="ECO:0000313" key="4">
    <source>
        <dbReference type="Proteomes" id="UP001054821"/>
    </source>
</evidence>
<keyword evidence="4" id="KW-1185">Reference proteome</keyword>
<dbReference type="EMBL" id="JAJFAZ020000005">
    <property type="protein sequence ID" value="KAI5328931.1"/>
    <property type="molecule type" value="Genomic_DNA"/>
</dbReference>
<evidence type="ECO:0000256" key="1">
    <source>
        <dbReference type="SAM" id="Phobius"/>
    </source>
</evidence>
<feature type="transmembrane region" description="Helical" evidence="1">
    <location>
        <begin position="48"/>
        <end position="73"/>
    </location>
</feature>
<dbReference type="AlphaFoldDB" id="A0AAD4VQH8"/>
<comment type="caution">
    <text evidence="3">The sequence shown here is derived from an EMBL/GenBank/DDBJ whole genome shotgun (WGS) entry which is preliminary data.</text>
</comment>
<organism evidence="3 4">
    <name type="scientific">Prunus dulcis</name>
    <name type="common">Almond</name>
    <name type="synonym">Amygdalus dulcis</name>
    <dbReference type="NCBI Taxonomy" id="3755"/>
    <lineage>
        <taxon>Eukaryota</taxon>
        <taxon>Viridiplantae</taxon>
        <taxon>Streptophyta</taxon>
        <taxon>Embryophyta</taxon>
        <taxon>Tracheophyta</taxon>
        <taxon>Spermatophyta</taxon>
        <taxon>Magnoliopsida</taxon>
        <taxon>eudicotyledons</taxon>
        <taxon>Gunneridae</taxon>
        <taxon>Pentapetalae</taxon>
        <taxon>rosids</taxon>
        <taxon>fabids</taxon>
        <taxon>Rosales</taxon>
        <taxon>Rosaceae</taxon>
        <taxon>Amygdaloideae</taxon>
        <taxon>Amygdaleae</taxon>
        <taxon>Prunus</taxon>
    </lineage>
</organism>
<dbReference type="Proteomes" id="UP001054821">
    <property type="component" value="Chromosome 5"/>
</dbReference>
<gene>
    <name evidence="3" type="ORF">L3X38_028328</name>
</gene>
<keyword evidence="1" id="KW-1133">Transmembrane helix</keyword>
<proteinExistence type="predicted"/>
<keyword evidence="2" id="KW-0732">Signal</keyword>